<gene>
    <name evidence="2" type="ORF">CLAFUR5_13699</name>
</gene>
<evidence type="ECO:0000256" key="1">
    <source>
        <dbReference type="SAM" id="MobiDB-lite"/>
    </source>
</evidence>
<reference evidence="2" key="2">
    <citation type="journal article" date="2022" name="Microb. Genom.">
        <title>A chromosome-scale genome assembly of the tomato pathogen Cladosporium fulvum reveals a compartmentalized genome architecture and the presence of a dispensable chromosome.</title>
        <authorList>
            <person name="Zaccaron A.Z."/>
            <person name="Chen L.H."/>
            <person name="Samaras A."/>
            <person name="Stergiopoulos I."/>
        </authorList>
    </citation>
    <scope>NUCLEOTIDE SEQUENCE</scope>
    <source>
        <strain evidence="2">Race5_Kim</strain>
    </source>
</reference>
<evidence type="ECO:0000313" key="2">
    <source>
        <dbReference type="EMBL" id="UJO24538.1"/>
    </source>
</evidence>
<name>A0A9Q8PL82_PASFU</name>
<feature type="compositionally biased region" description="Acidic residues" evidence="1">
    <location>
        <begin position="496"/>
        <end position="507"/>
    </location>
</feature>
<dbReference type="Proteomes" id="UP000756132">
    <property type="component" value="Chromosome 12"/>
</dbReference>
<feature type="region of interest" description="Disordered" evidence="1">
    <location>
        <begin position="368"/>
        <end position="391"/>
    </location>
</feature>
<proteinExistence type="predicted"/>
<dbReference type="RefSeq" id="XP_047768904.1">
    <property type="nucleotide sequence ID" value="XM_047912847.1"/>
</dbReference>
<feature type="compositionally biased region" description="Acidic residues" evidence="1">
    <location>
        <begin position="244"/>
        <end position="258"/>
    </location>
</feature>
<feature type="region of interest" description="Disordered" evidence="1">
    <location>
        <begin position="488"/>
        <end position="507"/>
    </location>
</feature>
<accession>A0A9Q8PL82</accession>
<protein>
    <submittedName>
        <fullName evidence="2">Uncharacterized protein</fullName>
    </submittedName>
</protein>
<dbReference type="EMBL" id="CP090174">
    <property type="protein sequence ID" value="UJO24538.1"/>
    <property type="molecule type" value="Genomic_DNA"/>
</dbReference>
<dbReference type="OrthoDB" id="3649465at2759"/>
<keyword evidence="3" id="KW-1185">Reference proteome</keyword>
<sequence length="507" mass="55213">MALHLGLLKPPPVITNSTYTMAPHALQRLKRRMSNVAEKLKLKLGIADPPCRESTLDSTETGAATVSTLAVPTGRPFLGSAEVHVPCSPFVGSEDLAGLATLSTPTAQARAWVYSPSVYSRPASWEYDGSPPTPPPTQGRRPTLADYQLGLTLAGDSRRRPSTSSAMGLASIAELEALRGDDRKLSKVNAMDEAGDTVMGKAMKRHIDEKALFRSESKRRESAAQPLPVFTSPSFGGSGVPAVTEEEEDEAVAEEQEEIPATPGEHQLNTRAPGRASSMHEYSSPQREHYSPVDYFPDEPTNIISTKVSERTPVSSHSKKKSKIPRIGTCLPSWTKFPSHTRPDRSASASTLDNVITRDFAVDIEAAESQSAATSPKGKKSRLTSSKSAKSLIRSPSRAYDGFIAYYTDLLTRAGFHGQNRRTSVAMSQGTLLNPELEMIAPVTGSEGHVHSYQHLLEIEQHLEQVSSRTEPSGELFRQDSFKSFHFKQHVTTPEDTVEEEQDPLGP</sequence>
<dbReference type="GeneID" id="71993577"/>
<evidence type="ECO:0000313" key="3">
    <source>
        <dbReference type="Proteomes" id="UP000756132"/>
    </source>
</evidence>
<organism evidence="2 3">
    <name type="scientific">Passalora fulva</name>
    <name type="common">Tomato leaf mold</name>
    <name type="synonym">Cladosporium fulvum</name>
    <dbReference type="NCBI Taxonomy" id="5499"/>
    <lineage>
        <taxon>Eukaryota</taxon>
        <taxon>Fungi</taxon>
        <taxon>Dikarya</taxon>
        <taxon>Ascomycota</taxon>
        <taxon>Pezizomycotina</taxon>
        <taxon>Dothideomycetes</taxon>
        <taxon>Dothideomycetidae</taxon>
        <taxon>Mycosphaerellales</taxon>
        <taxon>Mycosphaerellaceae</taxon>
        <taxon>Fulvia</taxon>
    </lineage>
</organism>
<reference evidence="2" key="1">
    <citation type="submission" date="2021-12" db="EMBL/GenBank/DDBJ databases">
        <authorList>
            <person name="Zaccaron A."/>
            <person name="Stergiopoulos I."/>
        </authorList>
    </citation>
    <scope>NUCLEOTIDE SEQUENCE</scope>
    <source>
        <strain evidence="2">Race5_Kim</strain>
    </source>
</reference>
<dbReference type="AlphaFoldDB" id="A0A9Q8PL82"/>
<dbReference type="KEGG" id="ffu:CLAFUR5_13699"/>
<feature type="region of interest" description="Disordered" evidence="1">
    <location>
        <begin position="215"/>
        <end position="292"/>
    </location>
</feature>